<sequence length="111" mass="12643">MTAIRIEFSVQNIGNVVREALRSNHRVTGILVPRRLADKIYAYVRSEQVPGPGHPLYDLFNTLDVNHKIEDRVYQSFGSIMGIPMYIEPCMVPEEIKLGEFEAILYTTAFA</sequence>
<name>A0A482MLS5_9CAUD</name>
<dbReference type="EMBL" id="MK552141">
    <property type="protein sequence ID" value="QBQ74595.1"/>
    <property type="molecule type" value="Genomic_DNA"/>
</dbReference>
<proteinExistence type="predicted"/>
<dbReference type="Proteomes" id="UP000301424">
    <property type="component" value="Segment"/>
</dbReference>
<organism evidence="1 2">
    <name type="scientific">Burkholderia phage BcepSauron</name>
    <dbReference type="NCBI Taxonomy" id="2530033"/>
    <lineage>
        <taxon>Viruses</taxon>
        <taxon>Duplodnaviria</taxon>
        <taxon>Heunggongvirae</taxon>
        <taxon>Uroviricota</taxon>
        <taxon>Caudoviricetes</taxon>
        <taxon>Sarumanvirus</taxon>
        <taxon>Sarumanvirus bcepsauron</taxon>
    </lineage>
</organism>
<gene>
    <name evidence="1" type="ORF">BcepSauron_215</name>
</gene>
<protein>
    <submittedName>
        <fullName evidence="1">Uncharacterized protein</fullName>
    </submittedName>
</protein>
<keyword evidence="2" id="KW-1185">Reference proteome</keyword>
<reference evidence="1 2" key="1">
    <citation type="submission" date="2019-02" db="EMBL/GenBank/DDBJ databases">
        <title>Complete genome sequence of Burkholderia cenocepacia phage BcepSauron.</title>
        <authorList>
            <person name="Park K."/>
            <person name="Gonzalez C."/>
            <person name="Liu M."/>
            <person name="Gill J."/>
        </authorList>
    </citation>
    <scope>NUCLEOTIDE SEQUENCE [LARGE SCALE GENOMIC DNA]</scope>
</reference>
<evidence type="ECO:0000313" key="1">
    <source>
        <dbReference type="EMBL" id="QBQ74595.1"/>
    </source>
</evidence>
<accession>A0A482MLS5</accession>
<evidence type="ECO:0000313" key="2">
    <source>
        <dbReference type="Proteomes" id="UP000301424"/>
    </source>
</evidence>